<evidence type="ECO:0000313" key="3">
    <source>
        <dbReference type="EMBL" id="MCC3804080.1"/>
    </source>
</evidence>
<keyword evidence="2" id="KW-0732">Signal</keyword>
<dbReference type="PROSITE" id="PS51257">
    <property type="entry name" value="PROKAR_LIPOPROTEIN"/>
    <property type="match status" value="1"/>
</dbReference>
<proteinExistence type="predicted"/>
<keyword evidence="1" id="KW-0175">Coiled coil</keyword>
<reference evidence="3" key="1">
    <citation type="submission" date="2020-09" db="EMBL/GenBank/DDBJ databases">
        <title>Genome sequence of Vibrio parahaemolyticus isolates.</title>
        <authorList>
            <person name="Hammerl J.A."/>
            <person name="Strauch E."/>
        </authorList>
    </citation>
    <scope>NUCLEOTIDE SEQUENCE</scope>
    <source>
        <strain evidence="3">17-VB00146</strain>
    </source>
</reference>
<name>A0A9Q3UAB4_VIBPH</name>
<comment type="caution">
    <text evidence="3">The sequence shown here is derived from an EMBL/GenBank/DDBJ whole genome shotgun (WGS) entry which is preliminary data.</text>
</comment>
<organism evidence="3 4">
    <name type="scientific">Vibrio parahaemolyticus</name>
    <dbReference type="NCBI Taxonomy" id="670"/>
    <lineage>
        <taxon>Bacteria</taxon>
        <taxon>Pseudomonadati</taxon>
        <taxon>Pseudomonadota</taxon>
        <taxon>Gammaproteobacteria</taxon>
        <taxon>Vibrionales</taxon>
        <taxon>Vibrionaceae</taxon>
        <taxon>Vibrio</taxon>
    </lineage>
</organism>
<evidence type="ECO:0008006" key="5">
    <source>
        <dbReference type="Google" id="ProtNLM"/>
    </source>
</evidence>
<feature type="chain" id="PRO_5040317897" description="LPP20 lipoprotein" evidence="2">
    <location>
        <begin position="26"/>
        <end position="211"/>
    </location>
</feature>
<dbReference type="EMBL" id="JACVHL010000002">
    <property type="protein sequence ID" value="MCC3804080.1"/>
    <property type="molecule type" value="Genomic_DNA"/>
</dbReference>
<accession>A0A9Q3UAB4</accession>
<sequence>MNLKLSHSAALIAAALFTGTMVGCASTEEPSKQAEVTPEEQNIINKTKITQALLNITPEWYLAPPQSTRGDIYAVATAVNSDIQFATNRAVLLGEQQVVKKMATEVSSLETNDITNSGGSNNVVSTEYIEARINQAGLFGHNVVKREYFPDPETGEFRVFVMIHLDAKAKADILTAAAESDETLRENEQLQKTIEDLKQKAEAEEQAKKNA</sequence>
<dbReference type="Proteomes" id="UP000726777">
    <property type="component" value="Unassembled WGS sequence"/>
</dbReference>
<feature type="coiled-coil region" evidence="1">
    <location>
        <begin position="180"/>
        <end position="210"/>
    </location>
</feature>
<evidence type="ECO:0000256" key="2">
    <source>
        <dbReference type="SAM" id="SignalP"/>
    </source>
</evidence>
<gene>
    <name evidence="3" type="ORF">IB292_03405</name>
</gene>
<feature type="signal peptide" evidence="2">
    <location>
        <begin position="1"/>
        <end position="25"/>
    </location>
</feature>
<evidence type="ECO:0000313" key="4">
    <source>
        <dbReference type="Proteomes" id="UP000726777"/>
    </source>
</evidence>
<protein>
    <recommendedName>
        <fullName evidence="5">LPP20 lipoprotein</fullName>
    </recommendedName>
</protein>
<dbReference type="RefSeq" id="WP_228085749.1">
    <property type="nucleotide sequence ID" value="NZ_JACVHL010000002.1"/>
</dbReference>
<dbReference type="AlphaFoldDB" id="A0A9Q3UAB4"/>
<evidence type="ECO:0000256" key="1">
    <source>
        <dbReference type="SAM" id="Coils"/>
    </source>
</evidence>